<accession>A0A3B7LVS5</accession>
<dbReference type="AlphaFoldDB" id="A0A3B7LVS5"/>
<dbReference type="EMBL" id="CP032134">
    <property type="protein sequence ID" value="AXY56970.1"/>
    <property type="molecule type" value="Genomic_DNA"/>
</dbReference>
<sequence length="175" mass="19977">MKASWALLFLPVMVSPVFADSLPVQADLIPTRIIVDSHSKWEKELKKLTPQDQWSYFELYSPEQNYVFIQNKNVRNYVLSFGFNCMEADVKAKFLIEDAGGLDRLSSDDQITVDIVLDDQHYGNPFAYDAAADMDKFKQALMQTKLIQFNAETHGAPFKFINQRPELLMAAVNCS</sequence>
<protein>
    <submittedName>
        <fullName evidence="2">Uncharacterized protein</fullName>
    </submittedName>
</protein>
<reference evidence="3" key="1">
    <citation type="submission" date="2018-09" db="EMBL/GenBank/DDBJ databases">
        <title>The complete genome of Acinetobacter sp. strain WCHAc010005.</title>
        <authorList>
            <person name="Hu Y."/>
            <person name="Long H."/>
            <person name="Feng Y."/>
            <person name="Zong Z."/>
        </authorList>
    </citation>
    <scope>NUCLEOTIDE SEQUENCE [LARGE SCALE GENOMIC DNA]</scope>
    <source>
        <strain evidence="3">WCHAc010005</strain>
    </source>
</reference>
<keyword evidence="1" id="KW-0732">Signal</keyword>
<evidence type="ECO:0000313" key="2">
    <source>
        <dbReference type="EMBL" id="AXY56970.1"/>
    </source>
</evidence>
<dbReference type="KEGG" id="achi:CDG60_10595"/>
<evidence type="ECO:0000256" key="1">
    <source>
        <dbReference type="SAM" id="SignalP"/>
    </source>
</evidence>
<feature type="signal peptide" evidence="1">
    <location>
        <begin position="1"/>
        <end position="19"/>
    </location>
</feature>
<feature type="chain" id="PRO_5017682545" evidence="1">
    <location>
        <begin position="20"/>
        <end position="175"/>
    </location>
</feature>
<organism evidence="2 3">
    <name type="scientific">Acinetobacter chinensis</name>
    <dbReference type="NCBI Taxonomy" id="2004650"/>
    <lineage>
        <taxon>Bacteria</taxon>
        <taxon>Pseudomonadati</taxon>
        <taxon>Pseudomonadota</taxon>
        <taxon>Gammaproteobacteria</taxon>
        <taxon>Moraxellales</taxon>
        <taxon>Moraxellaceae</taxon>
        <taxon>Acinetobacter</taxon>
    </lineage>
</organism>
<evidence type="ECO:0000313" key="3">
    <source>
        <dbReference type="Proteomes" id="UP000263753"/>
    </source>
</evidence>
<dbReference type="Proteomes" id="UP000263753">
    <property type="component" value="Chromosome"/>
</dbReference>
<proteinExistence type="predicted"/>
<gene>
    <name evidence="2" type="ORF">CDG60_10595</name>
</gene>
<name>A0A3B7LVS5_9GAMM</name>